<dbReference type="SMR" id="A0A482XRH9"/>
<organism evidence="1 2">
    <name type="scientific">Laodelphax striatellus</name>
    <name type="common">Small brown planthopper</name>
    <name type="synonym">Delphax striatella</name>
    <dbReference type="NCBI Taxonomy" id="195883"/>
    <lineage>
        <taxon>Eukaryota</taxon>
        <taxon>Metazoa</taxon>
        <taxon>Ecdysozoa</taxon>
        <taxon>Arthropoda</taxon>
        <taxon>Hexapoda</taxon>
        <taxon>Insecta</taxon>
        <taxon>Pterygota</taxon>
        <taxon>Neoptera</taxon>
        <taxon>Paraneoptera</taxon>
        <taxon>Hemiptera</taxon>
        <taxon>Auchenorrhyncha</taxon>
        <taxon>Fulgoroidea</taxon>
        <taxon>Delphacidae</taxon>
        <taxon>Criomorphinae</taxon>
        <taxon>Laodelphax</taxon>
    </lineage>
</organism>
<proteinExistence type="predicted"/>
<dbReference type="EMBL" id="QKKF02004076">
    <property type="protein sequence ID" value="RZF47521.1"/>
    <property type="molecule type" value="Genomic_DNA"/>
</dbReference>
<evidence type="ECO:0000313" key="1">
    <source>
        <dbReference type="EMBL" id="RZF47521.1"/>
    </source>
</evidence>
<keyword evidence="2" id="KW-1185">Reference proteome</keyword>
<reference evidence="1 2" key="1">
    <citation type="journal article" date="2017" name="Gigascience">
        <title>Genome sequence of the small brown planthopper, Laodelphax striatellus.</title>
        <authorList>
            <person name="Zhu J."/>
            <person name="Jiang F."/>
            <person name="Wang X."/>
            <person name="Yang P."/>
            <person name="Bao Y."/>
            <person name="Zhao W."/>
            <person name="Wang W."/>
            <person name="Lu H."/>
            <person name="Wang Q."/>
            <person name="Cui N."/>
            <person name="Li J."/>
            <person name="Chen X."/>
            <person name="Luo L."/>
            <person name="Yu J."/>
            <person name="Kang L."/>
            <person name="Cui F."/>
        </authorList>
    </citation>
    <scope>NUCLEOTIDE SEQUENCE [LARGE SCALE GENOMIC DNA]</scope>
    <source>
        <strain evidence="1">Lst14</strain>
    </source>
</reference>
<protein>
    <submittedName>
        <fullName evidence="1">Uncharacterized protein</fullName>
    </submittedName>
</protein>
<name>A0A482XRH9_LAOST</name>
<dbReference type="InParanoid" id="A0A482XRH9"/>
<dbReference type="Proteomes" id="UP000291343">
    <property type="component" value="Unassembled WGS sequence"/>
</dbReference>
<accession>A0A482XRH9</accession>
<dbReference type="AlphaFoldDB" id="A0A482XRH9"/>
<evidence type="ECO:0000313" key="2">
    <source>
        <dbReference type="Proteomes" id="UP000291343"/>
    </source>
</evidence>
<gene>
    <name evidence="1" type="ORF">LSTR_LSTR016866</name>
</gene>
<sequence length="96" mass="10970">MVIRLYRLRKWLLSKTKWRNLLRLRSSSVIGRDLSLPLGGGAGQWESSSNTVVETKKMAAFGNEMAEPTMKLSDWPKPVTPTFDTMIRSWPMGDEQ</sequence>
<comment type="caution">
    <text evidence="1">The sequence shown here is derived from an EMBL/GenBank/DDBJ whole genome shotgun (WGS) entry which is preliminary data.</text>
</comment>